<evidence type="ECO:0000256" key="2">
    <source>
        <dbReference type="ARBA" id="ARBA00022475"/>
    </source>
</evidence>
<dbReference type="NCBIfam" id="TIGR00765">
    <property type="entry name" value="yihY_not_rbn"/>
    <property type="match status" value="1"/>
</dbReference>
<comment type="subcellular location">
    <subcellularLocation>
        <location evidence="1">Cell membrane</location>
        <topology evidence="1">Multi-pass membrane protein</topology>
    </subcellularLocation>
</comment>
<dbReference type="EMBL" id="BAAANN010000023">
    <property type="protein sequence ID" value="GAA1972874.1"/>
    <property type="molecule type" value="Genomic_DNA"/>
</dbReference>
<feature type="transmembrane region" description="Helical" evidence="6">
    <location>
        <begin position="254"/>
        <end position="281"/>
    </location>
</feature>
<dbReference type="Proteomes" id="UP001501116">
    <property type="component" value="Unassembled WGS sequence"/>
</dbReference>
<feature type="transmembrane region" description="Helical" evidence="6">
    <location>
        <begin position="184"/>
        <end position="210"/>
    </location>
</feature>
<feature type="transmembrane region" description="Helical" evidence="6">
    <location>
        <begin position="39"/>
        <end position="63"/>
    </location>
</feature>
<evidence type="ECO:0000256" key="5">
    <source>
        <dbReference type="ARBA" id="ARBA00023136"/>
    </source>
</evidence>
<keyword evidence="2" id="KW-1003">Cell membrane</keyword>
<feature type="transmembrane region" description="Helical" evidence="6">
    <location>
        <begin position="222"/>
        <end position="248"/>
    </location>
</feature>
<gene>
    <name evidence="7" type="ORF">GCM10009754_54460</name>
</gene>
<organism evidence="7 8">
    <name type="scientific">Amycolatopsis minnesotensis</name>
    <dbReference type="NCBI Taxonomy" id="337894"/>
    <lineage>
        <taxon>Bacteria</taxon>
        <taxon>Bacillati</taxon>
        <taxon>Actinomycetota</taxon>
        <taxon>Actinomycetes</taxon>
        <taxon>Pseudonocardiales</taxon>
        <taxon>Pseudonocardiaceae</taxon>
        <taxon>Amycolatopsis</taxon>
    </lineage>
</organism>
<dbReference type="InterPro" id="IPR017039">
    <property type="entry name" value="Virul_fac_BrkB"/>
</dbReference>
<reference evidence="7 8" key="1">
    <citation type="journal article" date="2019" name="Int. J. Syst. Evol. Microbiol.">
        <title>The Global Catalogue of Microorganisms (GCM) 10K type strain sequencing project: providing services to taxonomists for standard genome sequencing and annotation.</title>
        <authorList>
            <consortium name="The Broad Institute Genomics Platform"/>
            <consortium name="The Broad Institute Genome Sequencing Center for Infectious Disease"/>
            <person name="Wu L."/>
            <person name="Ma J."/>
        </authorList>
    </citation>
    <scope>NUCLEOTIDE SEQUENCE [LARGE SCALE GENOMIC DNA]</scope>
    <source>
        <strain evidence="7 8">JCM 14545</strain>
    </source>
</reference>
<dbReference type="Pfam" id="PF03631">
    <property type="entry name" value="Virul_fac_BrkB"/>
    <property type="match status" value="1"/>
</dbReference>
<evidence type="ECO:0000256" key="3">
    <source>
        <dbReference type="ARBA" id="ARBA00022692"/>
    </source>
</evidence>
<evidence type="ECO:0000313" key="7">
    <source>
        <dbReference type="EMBL" id="GAA1972874.1"/>
    </source>
</evidence>
<keyword evidence="4 6" id="KW-1133">Transmembrane helix</keyword>
<accession>A0ABN2RQI6</accession>
<name>A0ABN2RQI6_9PSEU</name>
<keyword evidence="3 6" id="KW-0812">Transmembrane</keyword>
<protein>
    <submittedName>
        <fullName evidence="7">YhjD/YihY/BrkB family envelope integrity protein</fullName>
    </submittedName>
</protein>
<keyword evidence="5 6" id="KW-0472">Membrane</keyword>
<evidence type="ECO:0000256" key="4">
    <source>
        <dbReference type="ARBA" id="ARBA00022989"/>
    </source>
</evidence>
<evidence type="ECO:0000256" key="1">
    <source>
        <dbReference type="ARBA" id="ARBA00004651"/>
    </source>
</evidence>
<comment type="caution">
    <text evidence="7">The sequence shown here is derived from an EMBL/GenBank/DDBJ whole genome shotgun (WGS) entry which is preliminary data.</text>
</comment>
<dbReference type="PANTHER" id="PTHR30213:SF1">
    <property type="entry name" value="INNER MEMBRANE PROTEIN YHJD"/>
    <property type="match status" value="1"/>
</dbReference>
<evidence type="ECO:0000256" key="6">
    <source>
        <dbReference type="SAM" id="Phobius"/>
    </source>
</evidence>
<sequence>MAGETRWARLRRRYRWLDHLVRGIDRYVDHGGYQYVASISYFTLLSLIPMLMVGMSVAGFVLAGQPELLQSMLHSITRAVPGSFGDNLTDLLTGFIEQRTKVGLAGLVIGLYSGWNWMNALRDALTAMWDKHPPRQPLIRTVVKDLLALLSLTAALMVSFALTASGGALGGYLLRLGPLAHAEWAHTLVSVLSIPIALLADWLVFLWVFARLPREPVGVRSAMRGAIAAAIGFELLKQAGGVFITLIGSSPTGVAFGSVIGLLFFIALVSRMVVVITAWTATGSDAPAKRPAPPGPAVIRPIVTPRRAPLVPAAAGALTGALATLALTRLRRRP</sequence>
<dbReference type="PANTHER" id="PTHR30213">
    <property type="entry name" value="INNER MEMBRANE PROTEIN YHJD"/>
    <property type="match status" value="1"/>
</dbReference>
<feature type="transmembrane region" description="Helical" evidence="6">
    <location>
        <begin position="146"/>
        <end position="172"/>
    </location>
</feature>
<proteinExistence type="predicted"/>
<evidence type="ECO:0000313" key="8">
    <source>
        <dbReference type="Proteomes" id="UP001501116"/>
    </source>
</evidence>
<keyword evidence="8" id="KW-1185">Reference proteome</keyword>